<dbReference type="Gene3D" id="1.10.3210.10">
    <property type="entry name" value="Hypothetical protein af1432"/>
    <property type="match status" value="1"/>
</dbReference>
<dbReference type="PANTHER" id="PTHR43155:SF2">
    <property type="entry name" value="CYCLIC DI-GMP PHOSPHODIESTERASE PA4108"/>
    <property type="match status" value="1"/>
</dbReference>
<dbReference type="PROSITE" id="PS51832">
    <property type="entry name" value="HD_GYP"/>
    <property type="match status" value="1"/>
</dbReference>
<dbReference type="SMART" id="SM00471">
    <property type="entry name" value="HDc"/>
    <property type="match status" value="1"/>
</dbReference>
<dbReference type="PANTHER" id="PTHR43155">
    <property type="entry name" value="CYCLIC DI-GMP PHOSPHODIESTERASE PA4108-RELATED"/>
    <property type="match status" value="1"/>
</dbReference>
<dbReference type="InterPro" id="IPR037522">
    <property type="entry name" value="HD_GYP_dom"/>
</dbReference>
<gene>
    <name evidence="4" type="ORF">DRJ00_00120</name>
</gene>
<dbReference type="CDD" id="cd00077">
    <property type="entry name" value="HDc"/>
    <property type="match status" value="1"/>
</dbReference>
<dbReference type="InterPro" id="IPR048430">
    <property type="entry name" value="MASE9"/>
</dbReference>
<protein>
    <submittedName>
        <fullName evidence="4">Uncharacterized protein</fullName>
    </submittedName>
</protein>
<dbReference type="SUPFAM" id="SSF109604">
    <property type="entry name" value="HD-domain/PDEase-like"/>
    <property type="match status" value="1"/>
</dbReference>
<feature type="transmembrane region" description="Helical" evidence="1">
    <location>
        <begin position="140"/>
        <end position="160"/>
    </location>
</feature>
<keyword evidence="1" id="KW-0472">Membrane</keyword>
<dbReference type="InterPro" id="IPR006674">
    <property type="entry name" value="HD_domain"/>
</dbReference>
<name>A0A497E812_UNCAE</name>
<organism evidence="4 5">
    <name type="scientific">Aerophobetes bacterium</name>
    <dbReference type="NCBI Taxonomy" id="2030807"/>
    <lineage>
        <taxon>Bacteria</taxon>
        <taxon>Candidatus Aerophobota</taxon>
    </lineage>
</organism>
<dbReference type="InterPro" id="IPR006675">
    <property type="entry name" value="HDIG_dom"/>
</dbReference>
<evidence type="ECO:0000313" key="4">
    <source>
        <dbReference type="EMBL" id="RLE10850.1"/>
    </source>
</evidence>
<accession>A0A497E812</accession>
<dbReference type="InterPro" id="IPR003607">
    <property type="entry name" value="HD/PDEase_dom"/>
</dbReference>
<feature type="transmembrane region" description="Helical" evidence="1">
    <location>
        <begin position="166"/>
        <end position="185"/>
    </location>
</feature>
<feature type="transmembrane region" description="Helical" evidence="1">
    <location>
        <begin position="103"/>
        <end position="128"/>
    </location>
</feature>
<keyword evidence="1" id="KW-0812">Transmembrane</keyword>
<reference evidence="4 5" key="1">
    <citation type="submission" date="2018-06" db="EMBL/GenBank/DDBJ databases">
        <title>Extensive metabolic versatility and redundancy in microbially diverse, dynamic hydrothermal sediments.</title>
        <authorList>
            <person name="Dombrowski N."/>
            <person name="Teske A."/>
            <person name="Baker B.J."/>
        </authorList>
    </citation>
    <scope>NUCLEOTIDE SEQUENCE [LARGE SCALE GENOMIC DNA]</scope>
    <source>
        <strain evidence="4">B47_G16</strain>
    </source>
</reference>
<dbReference type="NCBIfam" id="TIGR00277">
    <property type="entry name" value="HDIG"/>
    <property type="match status" value="1"/>
</dbReference>
<proteinExistence type="predicted"/>
<evidence type="ECO:0000259" key="3">
    <source>
        <dbReference type="PROSITE" id="PS51832"/>
    </source>
</evidence>
<dbReference type="Proteomes" id="UP000279422">
    <property type="component" value="Unassembled WGS sequence"/>
</dbReference>
<dbReference type="AlphaFoldDB" id="A0A497E812"/>
<dbReference type="Pfam" id="PF13487">
    <property type="entry name" value="HD_5"/>
    <property type="match status" value="1"/>
</dbReference>
<sequence length="381" mass="42772">MLGEFPFWASLAILAELGPVALPQGGFVTLGFPISFAVLLIYGPGLSSWVAVCGTIVEAKRRKKGEWYVVLFDQTQLILSISAAWIVYQYMGGEPITSTSLGHILPIVASALAYFLTNTFLVNTVLALEKGISVLEMWSINFKWTVPNYLAQTPLGFLMAVLYRQISWWAVLFLCFPLFIAYYAYKLYAELRRQHLSTIQALATAIEMRDSYTEDHSMRMAELAVATARELRVPASEVEVIRYAAILHDIGKIGVSDQILNKPAQLTEKEWAKMREHPKIGMEIVSKIDSLKEASRIVYYHHEWYNGQGYPEGLKGEDIPIGARILAVVDAYDAMTSKRPYRSAYPVERAIEELRKNAGTQFDGKVVEAFLKILKSGQNVT</sequence>
<comment type="caution">
    <text evidence="4">The sequence shown here is derived from an EMBL/GenBank/DDBJ whole genome shotgun (WGS) entry which is preliminary data.</text>
</comment>
<dbReference type="EMBL" id="QMPZ01000001">
    <property type="protein sequence ID" value="RLE10850.1"/>
    <property type="molecule type" value="Genomic_DNA"/>
</dbReference>
<keyword evidence="1" id="KW-1133">Transmembrane helix</keyword>
<feature type="domain" description="HD-GYP" evidence="3">
    <location>
        <begin position="191"/>
        <end position="381"/>
    </location>
</feature>
<dbReference type="Pfam" id="PF20972">
    <property type="entry name" value="MASE9"/>
    <property type="match status" value="1"/>
</dbReference>
<dbReference type="PROSITE" id="PS51831">
    <property type="entry name" value="HD"/>
    <property type="match status" value="1"/>
</dbReference>
<evidence type="ECO:0000313" key="5">
    <source>
        <dbReference type="Proteomes" id="UP000279422"/>
    </source>
</evidence>
<evidence type="ECO:0000256" key="1">
    <source>
        <dbReference type="SAM" id="Phobius"/>
    </source>
</evidence>
<feature type="transmembrane region" description="Helical" evidence="1">
    <location>
        <begin position="33"/>
        <end position="57"/>
    </location>
</feature>
<feature type="domain" description="HD" evidence="2">
    <location>
        <begin position="213"/>
        <end position="335"/>
    </location>
</feature>
<feature type="transmembrane region" description="Helical" evidence="1">
    <location>
        <begin position="69"/>
        <end position="91"/>
    </location>
</feature>
<evidence type="ECO:0000259" key="2">
    <source>
        <dbReference type="PROSITE" id="PS51831"/>
    </source>
</evidence>